<dbReference type="PANTHER" id="PTHR21301">
    <property type="entry name" value="REVERSE TRANSCRIPTASE"/>
    <property type="match status" value="1"/>
</dbReference>
<dbReference type="Proteomes" id="UP001235939">
    <property type="component" value="Chromosome 15"/>
</dbReference>
<evidence type="ECO:0000313" key="2">
    <source>
        <dbReference type="Proteomes" id="UP001235939"/>
    </source>
</evidence>
<dbReference type="CDD" id="cd00304">
    <property type="entry name" value="RT_like"/>
    <property type="match status" value="1"/>
</dbReference>
<evidence type="ECO:0008006" key="3">
    <source>
        <dbReference type="Google" id="ProtNLM"/>
    </source>
</evidence>
<accession>A0ABY6L9L7</accession>
<proteinExistence type="predicted"/>
<reference evidence="1 2" key="1">
    <citation type="submission" date="2022-01" db="EMBL/GenBank/DDBJ databases">
        <title>A chromosomal length assembly of Cordylochernes scorpioides.</title>
        <authorList>
            <person name="Zeh D."/>
            <person name="Zeh J."/>
        </authorList>
    </citation>
    <scope>NUCLEOTIDE SEQUENCE [LARGE SCALE GENOMIC DNA]</scope>
    <source>
        <strain evidence="1">IN4F17</strain>
        <tissue evidence="1">Whole Body</tissue>
    </source>
</reference>
<name>A0ABY6L9L7_9ARAC</name>
<dbReference type="EMBL" id="CP092877">
    <property type="protein sequence ID" value="UYV77559.1"/>
    <property type="molecule type" value="Genomic_DNA"/>
</dbReference>
<organism evidence="1 2">
    <name type="scientific">Cordylochernes scorpioides</name>
    <dbReference type="NCBI Taxonomy" id="51811"/>
    <lineage>
        <taxon>Eukaryota</taxon>
        <taxon>Metazoa</taxon>
        <taxon>Ecdysozoa</taxon>
        <taxon>Arthropoda</taxon>
        <taxon>Chelicerata</taxon>
        <taxon>Arachnida</taxon>
        <taxon>Pseudoscorpiones</taxon>
        <taxon>Cheliferoidea</taxon>
        <taxon>Chernetidae</taxon>
        <taxon>Cordylochernes</taxon>
    </lineage>
</organism>
<dbReference type="PANTHER" id="PTHR21301:SF10">
    <property type="entry name" value="REVERSE TRANSCRIPTASE DOMAIN-CONTAINING PROTEIN"/>
    <property type="match status" value="1"/>
</dbReference>
<evidence type="ECO:0000313" key="1">
    <source>
        <dbReference type="EMBL" id="UYV77559.1"/>
    </source>
</evidence>
<gene>
    <name evidence="1" type="ORF">LAZ67_15001527</name>
</gene>
<sequence>MGSPLSSPLAEIVMNTIDKWITTQFPTDIIIYKRYIDDIFCICTANKVNHILTSLNNYHPKIKFTIEFEKNNKLPFLDINIIRKQGSRWTLDVQDAPDLILQTTSTPCADLSCGLKSSGLCILQPEKNLFKGLRDIKLHHTNF</sequence>
<keyword evidence="2" id="KW-1185">Reference proteome</keyword>
<protein>
    <recommendedName>
        <fullName evidence="3">Reverse transcriptase domain-containing protein</fullName>
    </recommendedName>
</protein>